<organism evidence="1 2">
    <name type="scientific">Trifolium medium</name>
    <dbReference type="NCBI Taxonomy" id="97028"/>
    <lineage>
        <taxon>Eukaryota</taxon>
        <taxon>Viridiplantae</taxon>
        <taxon>Streptophyta</taxon>
        <taxon>Embryophyta</taxon>
        <taxon>Tracheophyta</taxon>
        <taxon>Spermatophyta</taxon>
        <taxon>Magnoliopsida</taxon>
        <taxon>eudicotyledons</taxon>
        <taxon>Gunneridae</taxon>
        <taxon>Pentapetalae</taxon>
        <taxon>rosids</taxon>
        <taxon>fabids</taxon>
        <taxon>Fabales</taxon>
        <taxon>Fabaceae</taxon>
        <taxon>Papilionoideae</taxon>
        <taxon>50 kb inversion clade</taxon>
        <taxon>NPAAA clade</taxon>
        <taxon>Hologalegina</taxon>
        <taxon>IRL clade</taxon>
        <taxon>Trifolieae</taxon>
        <taxon>Trifolium</taxon>
    </lineage>
</organism>
<evidence type="ECO:0000313" key="1">
    <source>
        <dbReference type="EMBL" id="MCI80928.1"/>
    </source>
</evidence>
<feature type="non-terminal residue" evidence="1">
    <location>
        <position position="57"/>
    </location>
</feature>
<dbReference type="Proteomes" id="UP000265520">
    <property type="component" value="Unassembled WGS sequence"/>
</dbReference>
<comment type="caution">
    <text evidence="1">The sequence shown here is derived from an EMBL/GenBank/DDBJ whole genome shotgun (WGS) entry which is preliminary data.</text>
</comment>
<proteinExistence type="predicted"/>
<evidence type="ECO:0000313" key="2">
    <source>
        <dbReference type="Proteomes" id="UP000265520"/>
    </source>
</evidence>
<sequence length="57" mass="6399">MLRRWDIRLSDLVASSIEGFITAPVAILGHPFLITRLCELAGVPHYDGDDIWPRPTP</sequence>
<accession>A0A392UY45</accession>
<reference evidence="1 2" key="1">
    <citation type="journal article" date="2018" name="Front. Plant Sci.">
        <title>Red Clover (Trifolium pratense) and Zigzag Clover (T. medium) - A Picture of Genomic Similarities and Differences.</title>
        <authorList>
            <person name="Dluhosova J."/>
            <person name="Istvanek J."/>
            <person name="Nedelnik J."/>
            <person name="Repkova J."/>
        </authorList>
    </citation>
    <scope>NUCLEOTIDE SEQUENCE [LARGE SCALE GENOMIC DNA]</scope>
    <source>
        <strain evidence="2">cv. 10/8</strain>
        <tissue evidence="1">Leaf</tissue>
    </source>
</reference>
<protein>
    <submittedName>
        <fullName evidence="1">Uncharacterized protein</fullName>
    </submittedName>
</protein>
<dbReference type="AlphaFoldDB" id="A0A392UY45"/>
<keyword evidence="2" id="KW-1185">Reference proteome</keyword>
<dbReference type="EMBL" id="LXQA011006607">
    <property type="protein sequence ID" value="MCI80928.1"/>
    <property type="molecule type" value="Genomic_DNA"/>
</dbReference>
<name>A0A392UY45_9FABA</name>